<feature type="domain" description="DUF4124" evidence="2">
    <location>
        <begin position="73"/>
        <end position="126"/>
    </location>
</feature>
<organism evidence="3 4">
    <name type="scientific">Ectopseudomonas mendocina</name>
    <name type="common">Pseudomonas mendocina</name>
    <dbReference type="NCBI Taxonomy" id="300"/>
    <lineage>
        <taxon>Bacteria</taxon>
        <taxon>Pseudomonadati</taxon>
        <taxon>Pseudomonadota</taxon>
        <taxon>Gammaproteobacteria</taxon>
        <taxon>Pseudomonadales</taxon>
        <taxon>Pseudomonadaceae</taxon>
        <taxon>Ectopseudomonas</taxon>
    </lineage>
</organism>
<dbReference type="AlphaFoldDB" id="A0A2R3QUS9"/>
<gene>
    <name evidence="3" type="ORF">C7A17_23245</name>
</gene>
<dbReference type="InterPro" id="IPR025392">
    <property type="entry name" value="DUF4124"/>
</dbReference>
<sequence length="201" mass="22086">MVGSLIGGQPRQRGRQVRRFHHTFLVGERDTGVSRSRDHGLCGLAPPSHLAVIHAGIQGGKPIRLLLALVIVAAIAPDHAAAQIYKYSDSQGRITFSYKHCAGAAASSECARNTSSNPSQQAASAARDAKWEEVRGFYYVEIPQLEREATELMASPDRSGSGNGWKAQQGREAFKDLERAWERSAETQRRYDNALHQLDGY</sequence>
<proteinExistence type="predicted"/>
<dbReference type="Proteomes" id="UP000238327">
    <property type="component" value="Chromosome"/>
</dbReference>
<accession>A0A2R3QUS9</accession>
<feature type="region of interest" description="Disordered" evidence="1">
    <location>
        <begin position="177"/>
        <end position="201"/>
    </location>
</feature>
<dbReference type="EMBL" id="CP027657">
    <property type="protein sequence ID" value="AVO55551.1"/>
    <property type="molecule type" value="Genomic_DNA"/>
</dbReference>
<protein>
    <recommendedName>
        <fullName evidence="2">DUF4124 domain-containing protein</fullName>
    </recommendedName>
</protein>
<evidence type="ECO:0000313" key="3">
    <source>
        <dbReference type="EMBL" id="AVO55551.1"/>
    </source>
</evidence>
<evidence type="ECO:0000313" key="4">
    <source>
        <dbReference type="Proteomes" id="UP000238327"/>
    </source>
</evidence>
<feature type="compositionally biased region" description="Basic and acidic residues" evidence="1">
    <location>
        <begin position="177"/>
        <end position="193"/>
    </location>
</feature>
<evidence type="ECO:0000256" key="1">
    <source>
        <dbReference type="SAM" id="MobiDB-lite"/>
    </source>
</evidence>
<evidence type="ECO:0000259" key="2">
    <source>
        <dbReference type="Pfam" id="PF13511"/>
    </source>
</evidence>
<dbReference type="Pfam" id="PF13511">
    <property type="entry name" value="DUF4124"/>
    <property type="match status" value="1"/>
</dbReference>
<name>A0A2R3QUS9_ECTME</name>
<reference evidence="3 4" key="1">
    <citation type="submission" date="2018-03" db="EMBL/GenBank/DDBJ databases">
        <title>Complete genome sequence and methylome analysis of Pseudomonas mendocina NEB 698.</title>
        <authorList>
            <person name="Morgan R.D."/>
        </authorList>
    </citation>
    <scope>NUCLEOTIDE SEQUENCE [LARGE SCALE GENOMIC DNA]</scope>
    <source>
        <strain evidence="3 4">NEB698</strain>
    </source>
</reference>